<dbReference type="GO" id="GO:0003723">
    <property type="term" value="F:RNA binding"/>
    <property type="evidence" value="ECO:0007669"/>
    <property type="project" value="UniProtKB-UniRule"/>
</dbReference>
<organism evidence="4">
    <name type="scientific">Anopheles darlingi</name>
    <name type="common">Mosquito</name>
    <dbReference type="NCBI Taxonomy" id="43151"/>
    <lineage>
        <taxon>Eukaryota</taxon>
        <taxon>Metazoa</taxon>
        <taxon>Ecdysozoa</taxon>
        <taxon>Arthropoda</taxon>
        <taxon>Hexapoda</taxon>
        <taxon>Insecta</taxon>
        <taxon>Pterygota</taxon>
        <taxon>Neoptera</taxon>
        <taxon>Endopterygota</taxon>
        <taxon>Diptera</taxon>
        <taxon>Nematocera</taxon>
        <taxon>Culicoidea</taxon>
        <taxon>Culicidae</taxon>
        <taxon>Anophelinae</taxon>
        <taxon>Anopheles</taxon>
    </lineage>
</organism>
<dbReference type="VEuPathDB" id="VectorBase:ADAC003133"/>
<evidence type="ECO:0000259" key="3">
    <source>
        <dbReference type="PROSITE" id="PS50102"/>
    </source>
</evidence>
<gene>
    <name evidence="4" type="ORF">AND_003133</name>
</gene>
<protein>
    <recommendedName>
        <fullName evidence="3">RRM domain-containing protein</fullName>
    </recommendedName>
</protein>
<feature type="domain" description="RRM" evidence="3">
    <location>
        <begin position="34"/>
        <end position="111"/>
    </location>
</feature>
<dbReference type="OMA" id="MIRIGET"/>
<reference evidence="4" key="3">
    <citation type="journal article" date="2013" name="Nucleic Acids Res.">
        <title>The genome of Anopheles darlingi, the main neotropical malaria vector.</title>
        <authorList>
            <person name="Marinotti O."/>
            <person name="Cerqueira G.C."/>
            <person name="de Almeida L.G."/>
            <person name="Ferro M.I."/>
            <person name="Loreto E.L."/>
            <person name="Zaha A."/>
            <person name="Teixeira S.M."/>
            <person name="Wespiser A.R."/>
            <person name="Almeida E Silva A."/>
            <person name="Schlindwein A.D."/>
            <person name="Pacheco A.C."/>
            <person name="Silva A.L."/>
            <person name="Graveley B.R."/>
            <person name="Walenz B.P."/>
            <person name="Lima Bde A."/>
            <person name="Ribeiro C.A."/>
            <person name="Nunes-Silva C.G."/>
            <person name="de Carvalho C.R."/>
            <person name="Soares C.M."/>
            <person name="de Menezes C.B."/>
            <person name="Matiolli C."/>
            <person name="Caffrey D."/>
            <person name="Araujo D.A."/>
            <person name="de Oliveira D.M."/>
            <person name="Golenbock D."/>
            <person name="Grisard E.C."/>
            <person name="Fantinatti-Garboggini F."/>
            <person name="de Carvalho F.M."/>
            <person name="Barcellos F.G."/>
            <person name="Prosdocimi F."/>
            <person name="May G."/>
            <person name="Azevedo Junior G.M."/>
            <person name="Guimaraes G.M."/>
            <person name="Goldman G.H."/>
            <person name="Padilha I.Q."/>
            <person name="Batista Jda S."/>
            <person name="Ferro J.A."/>
            <person name="Ribeiro J.M."/>
            <person name="Fietto J.L."/>
            <person name="Dabbas K.M."/>
            <person name="Cerdeira L."/>
            <person name="Agnez-Lima L.F."/>
            <person name="Brocchi M."/>
            <person name="de Carvalho M.O."/>
            <person name="Teixeira Mde M."/>
            <person name="Diniz Maia Mde M."/>
            <person name="Goldman M.H."/>
            <person name="Cruz Schneider M.P."/>
            <person name="Felipe M.S."/>
            <person name="Hungria M."/>
            <person name="Nicolas M.F."/>
            <person name="Pereira M."/>
            <person name="Montes M.A."/>
            <person name="Cantao M.E."/>
            <person name="Vincentz M."/>
            <person name="Rafael M.S."/>
            <person name="Silverman N."/>
            <person name="Stoco P.H."/>
            <person name="Souza R.C."/>
            <person name="Vicentini R."/>
            <person name="Gazzinelli R.T."/>
            <person name="Neves Rde O."/>
            <person name="Silva R."/>
            <person name="Astolfi-Filho S."/>
            <person name="Maciel T.E."/>
            <person name="Urmenyi T.P."/>
            <person name="Tadei W.P."/>
            <person name="Camargo E.P."/>
            <person name="de Vasconcelos A.T."/>
        </authorList>
    </citation>
    <scope>NUCLEOTIDE SEQUENCE</scope>
</reference>
<evidence type="ECO:0000256" key="2">
    <source>
        <dbReference type="PROSITE-ProRule" id="PRU00176"/>
    </source>
</evidence>
<evidence type="ECO:0000313" key="5">
    <source>
        <dbReference type="EnsemblMetazoa" id="ADAC003133-PA"/>
    </source>
</evidence>
<dbReference type="HOGENOM" id="CLU_1435561_0_0_1"/>
<evidence type="ECO:0000313" key="6">
    <source>
        <dbReference type="Proteomes" id="UP000000673"/>
    </source>
</evidence>
<reference evidence="4" key="2">
    <citation type="submission" date="2010-05" db="EMBL/GenBank/DDBJ databases">
        <authorList>
            <person name="Almeida L.G."/>
            <person name="Nicolas M.F."/>
            <person name="Souza R.C."/>
            <person name="Vasconcelos A.T.R."/>
        </authorList>
    </citation>
    <scope>NUCLEOTIDE SEQUENCE</scope>
</reference>
<evidence type="ECO:0000256" key="1">
    <source>
        <dbReference type="ARBA" id="ARBA00022884"/>
    </source>
</evidence>
<dbReference type="EMBL" id="ADMH02000767">
    <property type="protein sequence ID" value="ETN65106.1"/>
    <property type="molecule type" value="Genomic_DNA"/>
</dbReference>
<dbReference type="Proteomes" id="UP000000673">
    <property type="component" value="Unassembled WGS sequence"/>
</dbReference>
<dbReference type="STRING" id="43151.W5JLU3"/>
<dbReference type="CDD" id="cd00590">
    <property type="entry name" value="RRM_SF"/>
    <property type="match status" value="1"/>
</dbReference>
<dbReference type="SUPFAM" id="SSF54928">
    <property type="entry name" value="RNA-binding domain, RBD"/>
    <property type="match status" value="1"/>
</dbReference>
<dbReference type="AlphaFoldDB" id="W5JLU3"/>
<dbReference type="InterPro" id="IPR012677">
    <property type="entry name" value="Nucleotide-bd_a/b_plait_sf"/>
</dbReference>
<accession>W5JLU3</accession>
<reference evidence="4 6" key="1">
    <citation type="journal article" date="2010" name="BMC Genomics">
        <title>Combination of measures distinguishes pre-miRNAs from other stem-loops in the genome of the newly sequenced Anopheles darlingi.</title>
        <authorList>
            <person name="Mendes N.D."/>
            <person name="Freitas A.T."/>
            <person name="Vasconcelos A.T."/>
            <person name="Sagot M.F."/>
        </authorList>
    </citation>
    <scope>NUCLEOTIDE SEQUENCE</scope>
</reference>
<keyword evidence="1 2" id="KW-0694">RNA-binding</keyword>
<evidence type="ECO:0000313" key="4">
    <source>
        <dbReference type="EMBL" id="ETN65106.1"/>
    </source>
</evidence>
<dbReference type="EnsemblMetazoa" id="ADAC003133-RA">
    <property type="protein sequence ID" value="ADAC003133-PA"/>
    <property type="gene ID" value="ADAC003133"/>
</dbReference>
<dbReference type="InterPro" id="IPR000504">
    <property type="entry name" value="RRM_dom"/>
</dbReference>
<keyword evidence="6" id="KW-1185">Reference proteome</keyword>
<reference evidence="5" key="4">
    <citation type="submission" date="2015-06" db="UniProtKB">
        <authorList>
            <consortium name="EnsemblMetazoa"/>
        </authorList>
    </citation>
    <scope>IDENTIFICATION</scope>
</reference>
<name>W5JLU3_ANODA</name>
<dbReference type="eggNOG" id="KOG0117">
    <property type="taxonomic scope" value="Eukaryota"/>
</dbReference>
<dbReference type="Gene3D" id="3.30.70.330">
    <property type="match status" value="2"/>
</dbReference>
<dbReference type="InterPro" id="IPR035979">
    <property type="entry name" value="RBD_domain_sf"/>
</dbReference>
<dbReference type="PROSITE" id="PS50102">
    <property type="entry name" value="RRM"/>
    <property type="match status" value="1"/>
</dbReference>
<dbReference type="Pfam" id="PF00076">
    <property type="entry name" value="RRM_1"/>
    <property type="match status" value="1"/>
</dbReference>
<proteinExistence type="predicted"/>
<dbReference type="SMART" id="SM00360">
    <property type="entry name" value="RRM"/>
    <property type="match status" value="2"/>
</dbReference>
<sequence length="197" mass="22399">MPVNWLGLTYNLERTNGQCIIGPPAVLGEPEVPKEIMVAGLPKRFGPEELIPILSAAGQVYKIRLYQDYSGLNRGFCYVNYTSFEASCKAMKLNGLEVVRGQRLKVFPSKHIRTIAMMNIEKTMNQTAIREKIADVTKTTEFKLRTKRFMYGFQNARIEFPTPEDALNAIRSLNSFAFVFGQNCIIRLCNGQETQEY</sequence>
<dbReference type="PANTHER" id="PTHR21245">
    <property type="entry name" value="HETEROGENEOUS NUCLEAR RIBONUCLEOPROTEIN"/>
    <property type="match status" value="1"/>
</dbReference>